<dbReference type="STRING" id="578462.A0A0L0SDX1"/>
<dbReference type="SMART" id="SM00320">
    <property type="entry name" value="WD40"/>
    <property type="match status" value="7"/>
</dbReference>
<dbReference type="InterPro" id="IPR015943">
    <property type="entry name" value="WD40/YVTN_repeat-like_dom_sf"/>
</dbReference>
<dbReference type="VEuPathDB" id="FungiDB:AMAG_05966"/>
<keyword evidence="1" id="KW-0853">WD repeat</keyword>
<feature type="repeat" description="WD" evidence="1">
    <location>
        <begin position="99"/>
        <end position="132"/>
    </location>
</feature>
<feature type="non-terminal residue" evidence="2">
    <location>
        <position position="1"/>
    </location>
</feature>
<dbReference type="GO" id="GO:0030686">
    <property type="term" value="C:90S preribosome"/>
    <property type="evidence" value="ECO:0007669"/>
    <property type="project" value="InterPro"/>
</dbReference>
<evidence type="ECO:0000313" key="3">
    <source>
        <dbReference type="Proteomes" id="UP000054350"/>
    </source>
</evidence>
<gene>
    <name evidence="2" type="ORF">AMAG_05966</name>
</gene>
<reference evidence="2 3" key="1">
    <citation type="submission" date="2009-11" db="EMBL/GenBank/DDBJ databases">
        <title>Annotation of Allomyces macrogynus ATCC 38327.</title>
        <authorList>
            <consortium name="The Broad Institute Genome Sequencing Platform"/>
            <person name="Russ C."/>
            <person name="Cuomo C."/>
            <person name="Burger G."/>
            <person name="Gray M.W."/>
            <person name="Holland P.W.H."/>
            <person name="King N."/>
            <person name="Lang F.B.F."/>
            <person name="Roger A.J."/>
            <person name="Ruiz-Trillo I."/>
            <person name="Young S.K."/>
            <person name="Zeng Q."/>
            <person name="Gargeya S."/>
            <person name="Fitzgerald M."/>
            <person name="Haas B."/>
            <person name="Abouelleil A."/>
            <person name="Alvarado L."/>
            <person name="Arachchi H.M."/>
            <person name="Berlin A."/>
            <person name="Chapman S.B."/>
            <person name="Gearin G."/>
            <person name="Goldberg J."/>
            <person name="Griggs A."/>
            <person name="Gujja S."/>
            <person name="Hansen M."/>
            <person name="Heiman D."/>
            <person name="Howarth C."/>
            <person name="Larimer J."/>
            <person name="Lui A."/>
            <person name="MacDonald P.J.P."/>
            <person name="McCowen C."/>
            <person name="Montmayeur A."/>
            <person name="Murphy C."/>
            <person name="Neiman D."/>
            <person name="Pearson M."/>
            <person name="Priest M."/>
            <person name="Roberts A."/>
            <person name="Saif S."/>
            <person name="Shea T."/>
            <person name="Sisk P."/>
            <person name="Stolte C."/>
            <person name="Sykes S."/>
            <person name="Wortman J."/>
            <person name="Nusbaum C."/>
            <person name="Birren B."/>
        </authorList>
    </citation>
    <scope>NUCLEOTIDE SEQUENCE [LARGE SCALE GENOMIC DNA]</scope>
    <source>
        <strain evidence="2 3">ATCC 38327</strain>
    </source>
</reference>
<dbReference type="Gene3D" id="2.130.10.10">
    <property type="entry name" value="YVTN repeat-like/Quinoprotein amine dehydrogenase"/>
    <property type="match status" value="3"/>
</dbReference>
<organism evidence="2 3">
    <name type="scientific">Allomyces macrogynus (strain ATCC 38327)</name>
    <name type="common">Allomyces javanicus var. macrogynus</name>
    <dbReference type="NCBI Taxonomy" id="578462"/>
    <lineage>
        <taxon>Eukaryota</taxon>
        <taxon>Fungi</taxon>
        <taxon>Fungi incertae sedis</taxon>
        <taxon>Blastocladiomycota</taxon>
        <taxon>Blastocladiomycetes</taxon>
        <taxon>Blastocladiales</taxon>
        <taxon>Blastocladiaceae</taxon>
        <taxon>Allomyces</taxon>
    </lineage>
</organism>
<proteinExistence type="predicted"/>
<dbReference type="GO" id="GO:0032040">
    <property type="term" value="C:small-subunit processome"/>
    <property type="evidence" value="ECO:0007669"/>
    <property type="project" value="TreeGrafter"/>
</dbReference>
<dbReference type="GO" id="GO:0000462">
    <property type="term" value="P:maturation of SSU-rRNA from tricistronic rRNA transcript (SSU-rRNA, 5.8S rRNA, LSU-rRNA)"/>
    <property type="evidence" value="ECO:0007669"/>
    <property type="project" value="InterPro"/>
</dbReference>
<evidence type="ECO:0000313" key="2">
    <source>
        <dbReference type="EMBL" id="KNE60585.1"/>
    </source>
</evidence>
<dbReference type="InterPro" id="IPR011048">
    <property type="entry name" value="Haem_d1_sf"/>
</dbReference>
<dbReference type="PANTHER" id="PTHR44163">
    <property type="entry name" value="U3 SMALL NUCLEOLAR RNA-ASSOCIATED PROTEIN 4 HOMOLOG"/>
    <property type="match status" value="1"/>
</dbReference>
<dbReference type="SUPFAM" id="SSF51004">
    <property type="entry name" value="C-terminal (heme d1) domain of cytochrome cd1-nitrite reductase"/>
    <property type="match status" value="1"/>
</dbReference>
<dbReference type="OrthoDB" id="8883818at2759"/>
<dbReference type="AlphaFoldDB" id="A0A0L0SDX1"/>
<dbReference type="PANTHER" id="PTHR44163:SF1">
    <property type="entry name" value="U3 SMALL NUCLEOLAR RNA-ASSOCIATED PROTEIN 4 HOMOLOG"/>
    <property type="match status" value="1"/>
</dbReference>
<dbReference type="SUPFAM" id="SSF50978">
    <property type="entry name" value="WD40 repeat-like"/>
    <property type="match status" value="1"/>
</dbReference>
<dbReference type="GO" id="GO:0003723">
    <property type="term" value="F:RNA binding"/>
    <property type="evidence" value="ECO:0007669"/>
    <property type="project" value="TreeGrafter"/>
</dbReference>
<dbReference type="Pfam" id="PF00400">
    <property type="entry name" value="WD40"/>
    <property type="match status" value="3"/>
</dbReference>
<dbReference type="Proteomes" id="UP000054350">
    <property type="component" value="Unassembled WGS sequence"/>
</dbReference>
<reference evidence="3" key="2">
    <citation type="submission" date="2009-11" db="EMBL/GenBank/DDBJ databases">
        <title>The Genome Sequence of Allomyces macrogynus strain ATCC 38327.</title>
        <authorList>
            <consortium name="The Broad Institute Genome Sequencing Platform"/>
            <person name="Russ C."/>
            <person name="Cuomo C."/>
            <person name="Shea T."/>
            <person name="Young S.K."/>
            <person name="Zeng Q."/>
            <person name="Koehrsen M."/>
            <person name="Haas B."/>
            <person name="Borodovsky M."/>
            <person name="Guigo R."/>
            <person name="Alvarado L."/>
            <person name="Berlin A."/>
            <person name="Borenstein D."/>
            <person name="Chen Z."/>
            <person name="Engels R."/>
            <person name="Freedman E."/>
            <person name="Gellesch M."/>
            <person name="Goldberg J."/>
            <person name="Griggs A."/>
            <person name="Gujja S."/>
            <person name="Heiman D."/>
            <person name="Hepburn T."/>
            <person name="Howarth C."/>
            <person name="Jen D."/>
            <person name="Larson L."/>
            <person name="Lewis B."/>
            <person name="Mehta T."/>
            <person name="Park D."/>
            <person name="Pearson M."/>
            <person name="Roberts A."/>
            <person name="Saif S."/>
            <person name="Shenoy N."/>
            <person name="Sisk P."/>
            <person name="Stolte C."/>
            <person name="Sykes S."/>
            <person name="Walk T."/>
            <person name="White J."/>
            <person name="Yandava C."/>
            <person name="Burger G."/>
            <person name="Gray M.W."/>
            <person name="Holland P.W.H."/>
            <person name="King N."/>
            <person name="Lang F.B.F."/>
            <person name="Roger A.J."/>
            <person name="Ruiz-Trillo I."/>
            <person name="Lander E."/>
            <person name="Nusbaum C."/>
        </authorList>
    </citation>
    <scope>NUCLEOTIDE SEQUENCE [LARGE SCALE GENOMIC DNA]</scope>
    <source>
        <strain evidence="3">ATCC 38327</strain>
    </source>
</reference>
<dbReference type="EMBL" id="GG745336">
    <property type="protein sequence ID" value="KNE60585.1"/>
    <property type="molecule type" value="Genomic_DNA"/>
</dbReference>
<dbReference type="eggNOG" id="KOG2048">
    <property type="taxonomic scope" value="Eukaryota"/>
</dbReference>
<evidence type="ECO:0000256" key="1">
    <source>
        <dbReference type="PROSITE-ProRule" id="PRU00221"/>
    </source>
</evidence>
<feature type="repeat" description="WD" evidence="1">
    <location>
        <begin position="143"/>
        <end position="184"/>
    </location>
</feature>
<dbReference type="PROSITE" id="PS50294">
    <property type="entry name" value="WD_REPEATS_REGION"/>
    <property type="match status" value="1"/>
</dbReference>
<accession>A0A0L0SDX1</accession>
<keyword evidence="3" id="KW-1185">Reference proteome</keyword>
<dbReference type="InterPro" id="IPR036322">
    <property type="entry name" value="WD40_repeat_dom_sf"/>
</dbReference>
<sequence>MESHCVRFVEHVPSPITHLAVTPPFAPRPMIAVARNNGDIEIRLPNQAWFLERVIMGGQNRSISALVWGHHKPPRLFSASLNGFITEWDLQQLAPKKSMDATGGGVWSLAVNPSGTLLAAGCEDGCIRLYDIADDDWTLLRTFNKQLGRVLCLAWHPSGDYLVSGSDKSTLRKWDVGTGTTLDRATLDRIDRHPTVIWAVRVLPDGTVVSGSSLGRVEWWDWTTMTLLRSVHAHESDVLALDVTRDGSAIFSSSIDRQVAQYRQTEAGSHLSWVLAHRRRYHGNDVKAVAVVEVRGVRALCSGGIDAEFTVIDLATGFKTCPQRRLDEFQASRIAVCPSRHWLLARFEHTLRLFKLGRTAVTDPAELAEKKFLSQLEVTHRPLTLAEVRLNAARNIEHAVLSNDGSWLAIAHMDAVKVWRVRADTDDELNDPTAEENVAMHRVKLPTAIPRLRHLAVATVTSPLPNVADDGWLLVGVAKDNAVHVWRLSDAELPRHADELTRHVATLDQHGRDFITHLSDLTRRAVPGHRRYRRPTAVPL</sequence>
<dbReference type="GO" id="GO:0034455">
    <property type="term" value="C:t-UTP complex"/>
    <property type="evidence" value="ECO:0007669"/>
    <property type="project" value="TreeGrafter"/>
</dbReference>
<protein>
    <submittedName>
        <fullName evidence="2">Uncharacterized protein</fullName>
    </submittedName>
</protein>
<name>A0A0L0SDX1_ALLM3</name>
<dbReference type="InterPro" id="IPR046351">
    <property type="entry name" value="UTP4"/>
</dbReference>
<dbReference type="OMA" id="WCICASS"/>
<dbReference type="InterPro" id="IPR001680">
    <property type="entry name" value="WD40_rpt"/>
</dbReference>
<dbReference type="PROSITE" id="PS50082">
    <property type="entry name" value="WD_REPEATS_2"/>
    <property type="match status" value="2"/>
</dbReference>